<proteinExistence type="predicted"/>
<dbReference type="InterPro" id="IPR007527">
    <property type="entry name" value="Znf_SWIM"/>
</dbReference>
<keyword evidence="1" id="KW-0863">Zinc-finger</keyword>
<evidence type="ECO:0000313" key="4">
    <source>
        <dbReference type="EMBL" id="WXB09410.1"/>
    </source>
</evidence>
<accession>A0ABZ2LF57</accession>
<dbReference type="Proteomes" id="UP001374803">
    <property type="component" value="Chromosome"/>
</dbReference>
<protein>
    <submittedName>
        <fullName evidence="4">SWIM zinc finger domain-containing protein</fullName>
    </submittedName>
</protein>
<keyword evidence="5" id="KW-1185">Reference proteome</keyword>
<dbReference type="EMBL" id="CP089983">
    <property type="protein sequence ID" value="WXB09410.1"/>
    <property type="molecule type" value="Genomic_DNA"/>
</dbReference>
<reference evidence="4" key="1">
    <citation type="submission" date="2021-12" db="EMBL/GenBank/DDBJ databases">
        <title>Discovery of the Pendulisporaceae a myxobacterial family with distinct sporulation behavior and unique specialized metabolism.</title>
        <authorList>
            <person name="Garcia R."/>
            <person name="Popoff A."/>
            <person name="Bader C.D."/>
            <person name="Loehr J."/>
            <person name="Walesch S."/>
            <person name="Walt C."/>
            <person name="Boldt J."/>
            <person name="Bunk B."/>
            <person name="Haeckl F.J.F.P.J."/>
            <person name="Gunesch A.P."/>
            <person name="Birkelbach J."/>
            <person name="Nuebel U."/>
            <person name="Pietschmann T."/>
            <person name="Bach T."/>
            <person name="Mueller R."/>
        </authorList>
    </citation>
    <scope>NUCLEOTIDE SEQUENCE</scope>
    <source>
        <strain evidence="4">MSr11367</strain>
    </source>
</reference>
<gene>
    <name evidence="4" type="ORF">LVJ94_19530</name>
</gene>
<organism evidence="4 5">
    <name type="scientific">Pendulispora rubella</name>
    <dbReference type="NCBI Taxonomy" id="2741070"/>
    <lineage>
        <taxon>Bacteria</taxon>
        <taxon>Pseudomonadati</taxon>
        <taxon>Myxococcota</taxon>
        <taxon>Myxococcia</taxon>
        <taxon>Myxococcales</taxon>
        <taxon>Sorangiineae</taxon>
        <taxon>Pendulisporaceae</taxon>
        <taxon>Pendulispora</taxon>
    </lineage>
</organism>
<feature type="domain" description="SWIM-type" evidence="3">
    <location>
        <begin position="514"/>
        <end position="555"/>
    </location>
</feature>
<sequence length="574" mass="64759">MIVDFKYKGQSAVVQGLTSAKMAFATNALREAAYFKGTLGRPLLLREALSALYTVVTSDFKFRPRDRFAFEAWLAEQNRLFLEKLGARTEKARVRIEELEARRSELDARKQKRLEPFYQARKHYFEYVFHHEYELNYILDPVITVHPDEVFFEAFSQDESSYARVGARYDLFERIEAFECGTTNIDFSARLARELDRIRTYRKTEFDIAPAGLAVTVGGGEAHKEKKVALPETWVEGFLQVQSTMTMGLTHLRIAPIDLFNVCRYLRLHKAKKSPRALRFELVPGKRIRVVFEPWEHAIELSATAVYSGDKPQSIRTWGRDRLRVLSRLLPVVQHVDVYLAGFGLPSIYVLDLGEVSFTLALSGWTENDWSGGAKFDLLTRRVSASPEELMLVYESLRHVRHADEAQIALSTKLGIEKTRSVLSHLCQVGRAMYDLSVRRYRHRDLFADPFTLKEAVKAVAPAAPHASQSTPEAKAAQAIFAGDDVRIIMRRPFSGGFKLSGSARGESGGRVRPLLTVDHEGRIVEGTCTCAHWKSHGLTTGPCEHLLALRLAHMARLTDEDGGNNGNEAKGGN</sequence>
<evidence type="ECO:0000259" key="3">
    <source>
        <dbReference type="PROSITE" id="PS50966"/>
    </source>
</evidence>
<evidence type="ECO:0000313" key="5">
    <source>
        <dbReference type="Proteomes" id="UP001374803"/>
    </source>
</evidence>
<name>A0ABZ2LF57_9BACT</name>
<evidence type="ECO:0000256" key="1">
    <source>
        <dbReference type="PROSITE-ProRule" id="PRU00325"/>
    </source>
</evidence>
<keyword evidence="1" id="KW-0479">Metal-binding</keyword>
<dbReference type="PROSITE" id="PS50966">
    <property type="entry name" value="ZF_SWIM"/>
    <property type="match status" value="1"/>
</dbReference>
<keyword evidence="1" id="KW-0862">Zinc</keyword>
<evidence type="ECO:0000256" key="2">
    <source>
        <dbReference type="SAM" id="Coils"/>
    </source>
</evidence>
<dbReference type="RefSeq" id="WP_394839083.1">
    <property type="nucleotide sequence ID" value="NZ_CP089929.1"/>
</dbReference>
<keyword evidence="2" id="KW-0175">Coiled coil</keyword>
<feature type="coiled-coil region" evidence="2">
    <location>
        <begin position="82"/>
        <end position="109"/>
    </location>
</feature>